<feature type="transmembrane region" description="Helical" evidence="1">
    <location>
        <begin position="69"/>
        <end position="92"/>
    </location>
</feature>
<feature type="transmembrane region" description="Helical" evidence="1">
    <location>
        <begin position="104"/>
        <end position="126"/>
    </location>
</feature>
<dbReference type="EMBL" id="CAHIKZ030003702">
    <property type="protein sequence ID" value="CAE1303302.1"/>
    <property type="molecule type" value="Genomic_DNA"/>
</dbReference>
<evidence type="ECO:0000313" key="4">
    <source>
        <dbReference type="Proteomes" id="UP000597762"/>
    </source>
</evidence>
<reference evidence="3" key="1">
    <citation type="submission" date="2021-01" db="EMBL/GenBank/DDBJ databases">
        <authorList>
            <person name="Li R."/>
            <person name="Bekaert M."/>
        </authorList>
    </citation>
    <scope>NUCLEOTIDE SEQUENCE</scope>
    <source>
        <strain evidence="3">Farmed</strain>
    </source>
</reference>
<comment type="caution">
    <text evidence="3">The sequence shown here is derived from an EMBL/GenBank/DDBJ whole genome shotgun (WGS) entry which is preliminary data.</text>
</comment>
<evidence type="ECO:0000256" key="2">
    <source>
        <dbReference type="SAM" id="SignalP"/>
    </source>
</evidence>
<organism evidence="3 4">
    <name type="scientific">Acanthosepion pharaonis</name>
    <name type="common">Pharaoh cuttlefish</name>
    <name type="synonym">Sepia pharaonis</name>
    <dbReference type="NCBI Taxonomy" id="158019"/>
    <lineage>
        <taxon>Eukaryota</taxon>
        <taxon>Metazoa</taxon>
        <taxon>Spiralia</taxon>
        <taxon>Lophotrochozoa</taxon>
        <taxon>Mollusca</taxon>
        <taxon>Cephalopoda</taxon>
        <taxon>Coleoidea</taxon>
        <taxon>Decapodiformes</taxon>
        <taxon>Sepiida</taxon>
        <taxon>Sepiina</taxon>
        <taxon>Sepiidae</taxon>
        <taxon>Acanthosepion</taxon>
    </lineage>
</organism>
<evidence type="ECO:0000256" key="1">
    <source>
        <dbReference type="SAM" id="Phobius"/>
    </source>
</evidence>
<feature type="transmembrane region" description="Helical" evidence="1">
    <location>
        <begin position="178"/>
        <end position="200"/>
    </location>
</feature>
<keyword evidence="1" id="KW-1133">Transmembrane helix</keyword>
<proteinExistence type="predicted"/>
<feature type="signal peptide" evidence="2">
    <location>
        <begin position="1"/>
        <end position="24"/>
    </location>
</feature>
<dbReference type="AlphaFoldDB" id="A0A812DNM7"/>
<keyword evidence="4" id="KW-1185">Reference proteome</keyword>
<feature type="chain" id="PRO_5032944390" evidence="2">
    <location>
        <begin position="25"/>
        <end position="202"/>
    </location>
</feature>
<keyword evidence="2" id="KW-0732">Signal</keyword>
<protein>
    <submittedName>
        <fullName evidence="3">Uncharacterized protein</fullName>
    </submittedName>
</protein>
<keyword evidence="1" id="KW-0472">Membrane</keyword>
<keyword evidence="1" id="KW-0812">Transmembrane</keyword>
<evidence type="ECO:0000313" key="3">
    <source>
        <dbReference type="EMBL" id="CAE1303302.1"/>
    </source>
</evidence>
<sequence length="202" mass="23312">MSSFIFFYFSSILTCLPFSTTTSSSSVFFCPSPTLSLIPLNFSSLPLLSRHLIDSQKWETTHISNFHKIYFCVICLLPSCLSLKVFGIYSLYFSTPFSFISSFFSVPYIFFPIAVLFSCSLVIFNLPSFSCRFIDIFVVCLIFRPHFRLFSLSFSFYTFFFLSFPPLDHFSIRLNIPFFPYLSTTTFLSLSLSLFLSLSLSF</sequence>
<name>A0A812DNM7_ACAPH</name>
<gene>
    <name evidence="3" type="ORF">SPHA_55516</name>
</gene>
<feature type="transmembrane region" description="Helical" evidence="1">
    <location>
        <begin position="147"/>
        <end position="166"/>
    </location>
</feature>
<accession>A0A812DNM7</accession>
<dbReference type="Proteomes" id="UP000597762">
    <property type="component" value="Unassembled WGS sequence"/>
</dbReference>